<dbReference type="EC" id="1.3.99.1" evidence="1"/>
<protein>
    <submittedName>
        <fullName evidence="1">Succinate dehydrogenase iron-sulfur subunit</fullName>
        <ecNumber evidence="1">1.3.99.1</ecNumber>
    </submittedName>
</protein>
<dbReference type="AlphaFoldDB" id="A8GLY2"/>
<dbReference type="EMBL" id="CP000847">
    <property type="protein sequence ID" value="ABV74407.1"/>
    <property type="molecule type" value="Genomic_DNA"/>
</dbReference>
<accession>A8GLY2</accession>
<dbReference type="Proteomes" id="UP000006830">
    <property type="component" value="Chromosome"/>
</dbReference>
<dbReference type="RefSeq" id="WP_012013277.1">
    <property type="nucleotide sequence ID" value="NC_009881.1"/>
</dbReference>
<dbReference type="GO" id="GO:0016491">
    <property type="term" value="F:oxidoreductase activity"/>
    <property type="evidence" value="ECO:0007669"/>
    <property type="project" value="UniProtKB-KW"/>
</dbReference>
<sequence>MDNGNASIGQNVDTFLKNSISEHIDIIDKIGDLFKIEGNFLHTIIQ</sequence>
<proteinExistence type="predicted"/>
<evidence type="ECO:0000313" key="2">
    <source>
        <dbReference type="Proteomes" id="UP000006830"/>
    </source>
</evidence>
<keyword evidence="1" id="KW-0560">Oxidoreductase</keyword>
<organism evidence="1 2">
    <name type="scientific">Rickettsia akari (strain Hartford)</name>
    <dbReference type="NCBI Taxonomy" id="293614"/>
    <lineage>
        <taxon>Bacteria</taxon>
        <taxon>Pseudomonadati</taxon>
        <taxon>Pseudomonadota</taxon>
        <taxon>Alphaproteobacteria</taxon>
        <taxon>Rickettsiales</taxon>
        <taxon>Rickettsiaceae</taxon>
        <taxon>Rickettsieae</taxon>
        <taxon>Rickettsia</taxon>
        <taxon>spotted fever group</taxon>
    </lineage>
</organism>
<dbReference type="KEGG" id="rak:A1C_00370"/>
<keyword evidence="2" id="KW-1185">Reference proteome</keyword>
<evidence type="ECO:0000313" key="1">
    <source>
        <dbReference type="EMBL" id="ABV74407.1"/>
    </source>
</evidence>
<dbReference type="HOGENOM" id="CLU_3188402_0_0_5"/>
<reference evidence="1" key="1">
    <citation type="submission" date="2007-09" db="EMBL/GenBank/DDBJ databases">
        <title>Complete Genome Sequence of Rickettsia akari.</title>
        <authorList>
            <person name="Madan A."/>
            <person name="Fahey J."/>
            <person name="Helton E."/>
            <person name="Ketteman M."/>
            <person name="Madan A."/>
            <person name="Rodrigues S."/>
            <person name="Sanchez A."/>
            <person name="Whiting M."/>
            <person name="Dasch G."/>
            <person name="Eremeeva M."/>
        </authorList>
    </citation>
    <scope>NUCLEOTIDE SEQUENCE</scope>
    <source>
        <strain evidence="1">Hartford</strain>
    </source>
</reference>
<name>A8GLY2_RICAH</name>
<gene>
    <name evidence="1" type="primary">sdhB</name>
    <name evidence="1" type="ordered locus">A1C_00370</name>
</gene>